<gene>
    <name evidence="10" type="ORF">HYPBUDRAFT_156419</name>
</gene>
<dbReference type="InterPro" id="IPR004331">
    <property type="entry name" value="SPX_dom"/>
</dbReference>
<name>A0A1E4RK49_9ASCO</name>
<dbReference type="GeneID" id="30996746"/>
<keyword evidence="3 8" id="KW-0812">Transmembrane</keyword>
<evidence type="ECO:0000256" key="5">
    <source>
        <dbReference type="ARBA" id="ARBA00023136"/>
    </source>
</evidence>
<feature type="transmembrane region" description="Helical" evidence="8">
    <location>
        <begin position="733"/>
        <end position="755"/>
    </location>
</feature>
<reference evidence="11" key="1">
    <citation type="submission" date="2016-05" db="EMBL/GenBank/DDBJ databases">
        <title>Comparative genomics of biotechnologically important yeasts.</title>
        <authorList>
            <consortium name="DOE Joint Genome Institute"/>
            <person name="Riley R."/>
            <person name="Haridas S."/>
            <person name="Wolfe K.H."/>
            <person name="Lopes M.R."/>
            <person name="Hittinger C.T."/>
            <person name="Goker M."/>
            <person name="Salamov A."/>
            <person name="Wisecaver J."/>
            <person name="Long T.M."/>
            <person name="Aerts A.L."/>
            <person name="Barry K."/>
            <person name="Choi C."/>
            <person name="Clum A."/>
            <person name="Coughlan A.Y."/>
            <person name="Deshpande S."/>
            <person name="Douglass A.P."/>
            <person name="Hanson S.J."/>
            <person name="Klenk H.-P."/>
            <person name="Labutti K."/>
            <person name="Lapidus A."/>
            <person name="Lindquist E."/>
            <person name="Lipzen A."/>
            <person name="Meier-Kolthoff J.P."/>
            <person name="Ohm R.A."/>
            <person name="Otillar R.P."/>
            <person name="Pangilinan J."/>
            <person name="Peng Y."/>
            <person name="Rokas A."/>
            <person name="Rosa C.A."/>
            <person name="Scheuner C."/>
            <person name="Sibirny A.A."/>
            <person name="Slot J.C."/>
            <person name="Stielow J.B."/>
            <person name="Sun H."/>
            <person name="Kurtzman C.P."/>
            <person name="Blackwell M."/>
            <person name="Grigoriev I.V."/>
            <person name="Jeffries T.W."/>
        </authorList>
    </citation>
    <scope>NUCLEOTIDE SEQUENCE [LARGE SCALE GENOMIC DNA]</scope>
    <source>
        <strain evidence="11">NRRL Y-1933</strain>
    </source>
</reference>
<dbReference type="PROSITE" id="PS51382">
    <property type="entry name" value="SPX"/>
    <property type="match status" value="1"/>
</dbReference>
<dbReference type="CDD" id="cd14480">
    <property type="entry name" value="SPX_VTC2_like"/>
    <property type="match status" value="1"/>
</dbReference>
<feature type="region of interest" description="Disordered" evidence="7">
    <location>
        <begin position="224"/>
        <end position="244"/>
    </location>
</feature>
<dbReference type="PANTHER" id="PTHR46140">
    <property type="entry name" value="VACUOLAR TRANSPORTER CHAPERONE 1-RELATED"/>
    <property type="match status" value="1"/>
</dbReference>
<evidence type="ECO:0000256" key="1">
    <source>
        <dbReference type="ARBA" id="ARBA00004128"/>
    </source>
</evidence>
<evidence type="ECO:0000259" key="9">
    <source>
        <dbReference type="PROSITE" id="PS51382"/>
    </source>
</evidence>
<evidence type="ECO:0000256" key="7">
    <source>
        <dbReference type="SAM" id="MobiDB-lite"/>
    </source>
</evidence>
<dbReference type="RefSeq" id="XP_020076725.1">
    <property type="nucleotide sequence ID" value="XM_020222197.1"/>
</dbReference>
<keyword evidence="2" id="KW-0926">Vacuole</keyword>
<keyword evidence="11" id="KW-1185">Reference proteome</keyword>
<feature type="coiled-coil region" evidence="6">
    <location>
        <begin position="59"/>
        <end position="86"/>
    </location>
</feature>
<dbReference type="STRING" id="984485.A0A1E4RK49"/>
<dbReference type="Gene3D" id="3.20.100.30">
    <property type="entry name" value="VTC, catalytic tunnel domain"/>
    <property type="match status" value="1"/>
</dbReference>
<keyword evidence="4 8" id="KW-1133">Transmembrane helix</keyword>
<dbReference type="InterPro" id="IPR051572">
    <property type="entry name" value="VTC_Complex_Subunit"/>
</dbReference>
<dbReference type="InterPro" id="IPR042267">
    <property type="entry name" value="VTC_sf"/>
</dbReference>
<dbReference type="InterPro" id="IPR018966">
    <property type="entry name" value="VTC_domain"/>
</dbReference>
<evidence type="ECO:0000256" key="3">
    <source>
        <dbReference type="ARBA" id="ARBA00022692"/>
    </source>
</evidence>
<evidence type="ECO:0000256" key="2">
    <source>
        <dbReference type="ARBA" id="ARBA00022554"/>
    </source>
</evidence>
<dbReference type="PANTHER" id="PTHR46140:SF2">
    <property type="entry name" value="VACUOLAR TRANSPORTER CHAPERONE 3 COMPLEX SUBUNIT 3-RELATED"/>
    <property type="match status" value="1"/>
</dbReference>
<feature type="transmembrane region" description="Helical" evidence="8">
    <location>
        <begin position="663"/>
        <end position="681"/>
    </location>
</feature>
<dbReference type="GO" id="GO:0000329">
    <property type="term" value="C:fungal-type vacuole membrane"/>
    <property type="evidence" value="ECO:0007669"/>
    <property type="project" value="TreeGrafter"/>
</dbReference>
<accession>A0A1E4RK49</accession>
<dbReference type="GO" id="GO:0033254">
    <property type="term" value="C:vacuolar transporter chaperone complex"/>
    <property type="evidence" value="ECO:0007669"/>
    <property type="project" value="UniProtKB-ARBA"/>
</dbReference>
<dbReference type="Pfam" id="PF09359">
    <property type="entry name" value="VTC"/>
    <property type="match status" value="1"/>
</dbReference>
<keyword evidence="5 8" id="KW-0472">Membrane</keyword>
<dbReference type="InterPro" id="IPR003807">
    <property type="entry name" value="DUF202"/>
</dbReference>
<dbReference type="GO" id="GO:0006799">
    <property type="term" value="P:polyphosphate biosynthetic process"/>
    <property type="evidence" value="ECO:0007669"/>
    <property type="project" value="EnsemblFungi"/>
</dbReference>
<proteinExistence type="predicted"/>
<feature type="transmembrane region" description="Helical" evidence="8">
    <location>
        <begin position="693"/>
        <end position="712"/>
    </location>
</feature>
<evidence type="ECO:0000313" key="10">
    <source>
        <dbReference type="EMBL" id="ODV67658.1"/>
    </source>
</evidence>
<feature type="domain" description="SPX" evidence="9">
    <location>
        <begin position="1"/>
        <end position="138"/>
    </location>
</feature>
<feature type="region of interest" description="Disordered" evidence="7">
    <location>
        <begin position="558"/>
        <end position="584"/>
    </location>
</feature>
<evidence type="ECO:0000256" key="6">
    <source>
        <dbReference type="SAM" id="Coils"/>
    </source>
</evidence>
<feature type="compositionally biased region" description="Acidic residues" evidence="7">
    <location>
        <begin position="227"/>
        <end position="236"/>
    </location>
</feature>
<evidence type="ECO:0000256" key="8">
    <source>
        <dbReference type="SAM" id="Phobius"/>
    </source>
</evidence>
<evidence type="ECO:0000256" key="4">
    <source>
        <dbReference type="ARBA" id="ARBA00022989"/>
    </source>
</evidence>
<dbReference type="Pfam" id="PF02656">
    <property type="entry name" value="DUF202"/>
    <property type="match status" value="1"/>
</dbReference>
<keyword evidence="6" id="KW-0175">Coiled coil</keyword>
<protein>
    <submittedName>
        <fullName evidence="10">SPX-domain-containing protein</fullName>
    </submittedName>
</protein>
<dbReference type="EMBL" id="KV454540">
    <property type="protein sequence ID" value="ODV67658.1"/>
    <property type="molecule type" value="Genomic_DNA"/>
</dbReference>
<evidence type="ECO:0000313" key="11">
    <source>
        <dbReference type="Proteomes" id="UP000095085"/>
    </source>
</evidence>
<dbReference type="OrthoDB" id="6493944at2759"/>
<comment type="subcellular location">
    <subcellularLocation>
        <location evidence="1">Vacuole membrane</location>
        <topology evidence="1">Multi-pass membrane protein</topology>
    </subcellularLocation>
</comment>
<sequence>MLFGAKLESETFAPWKQYYINYTHLKKLLKEGVVLQNNWSDKDEQNFVAALDSDLEKVYTFQAKKFDELNDELNNLQAKTTNADKDLDINQFQNELDSILNYTQELNHFQRLNYTGFIKIVKKHDRLHPKFSVKPLLNVRLSNLPFHLEDYSPLLYKISALFQFLRDNYDINQQLSKLSSFNEDPQDYQSFKFWVHPDNLMEVKASILRHLPVLIYNQDSPTYYSDDQSDDDEEENNSGNEFSNIDKNDSLINCLYFDNSNFDIYNNRLIKNPNTSTLRIKWIGKLINKPKISIEKKNFDQTLEHYNVDEKLNIKEKYLNSIINRTFSVEKYLKKLQRKGELPENLAEIEKNLTSLIKFVKDNNIQPTIRTVYKRTAFQIPGDDKVRIVIDSDLLFIREDAFDVERPIRNPNKWHRSDIDSKISNPFNLLRKGEYSKFPYAELEIKIKSKKTKKLVWIDDLVNSGLVKEIPNFSKFIHGISTLFLEDDKLDNIPLWFNELESDIKIDPQQAYIDSHRKLIKQQNDEENMSKFKSMLSNHTGQVSFQPRSKSFSGSIFNQSDEIEDSPTKKINSPPPDIESSDDFNIDDDEELELLQRSKKNNTLSKIMKLPNTLSKLIDVDLEDEEIDLPIGIEKPNSLIKNAGPLKIEPKVWLANERTFNRWLHVTTLLSSLTFIIYSSTNKANSYTLATNLAYIYFALTIFSGLWGYFIFNKRRDIIMERSSRHLDNVLGPLIVAVGLMVGLIVNFIFGWRAIANQVSALSDEFYLNNPLHKDIHEFVFKLVGA</sequence>
<dbReference type="AlphaFoldDB" id="A0A1E4RK49"/>
<dbReference type="Proteomes" id="UP000095085">
    <property type="component" value="Unassembled WGS sequence"/>
</dbReference>
<organism evidence="10 11">
    <name type="scientific">Hyphopichia burtonii NRRL Y-1933</name>
    <dbReference type="NCBI Taxonomy" id="984485"/>
    <lineage>
        <taxon>Eukaryota</taxon>
        <taxon>Fungi</taxon>
        <taxon>Dikarya</taxon>
        <taxon>Ascomycota</taxon>
        <taxon>Saccharomycotina</taxon>
        <taxon>Pichiomycetes</taxon>
        <taxon>Debaryomycetaceae</taxon>
        <taxon>Hyphopichia</taxon>
    </lineage>
</organism>